<keyword evidence="1" id="KW-0560">Oxidoreductase</keyword>
<dbReference type="Proteomes" id="UP000827976">
    <property type="component" value="Chromosome 2"/>
</dbReference>
<dbReference type="EMBL" id="CM037012">
    <property type="protein sequence ID" value="KAH7691114.1"/>
    <property type="molecule type" value="Genomic_DNA"/>
</dbReference>
<keyword evidence="2" id="KW-1185">Reference proteome</keyword>
<sequence length="502" mass="56908">MNGETLRLPPGPKPLPIIGNLHLVRSLPNRSLHRLAQTYGPVMYLKLGVVPTVVISSPELAELVLKTHDLHFSNRFPSHFGRLFGSKGFAFIDYGSYWRSARKLAVSQVLSASKVMSFSSIMEEELLLFIKNLKDVISDDPTDHHFVSVKKKVAFLTGNTLCKITLGRRCMDEKINGTGLSFGDLCSEIIKLLSHHSIYDHLPFINWLDVHGVCRRGKVVLRLVRDLIDRIIDEHVAKRESNEKSSSSDFIDFLLSVMHDKKEEWMAGFDFDRSHIISIVLDTIIGATDTLPSSFEWVFVEVVRNPAVMEKLKRELEKVIGNDRRRMIKVSDLPELKYLAMVVKESLRLHPVGPLLGHRSTKDCDIGGGLYIPKDCNVLVNVWAIVRDCKIWEKAEEFIPERFEDGDEVDVRGSDFRVLPFGSGRRACPGMNFSLTMISLVLANLIHSFDWQLPDGISPSQIDMQEKYDGLFSSFESILFSSPLFNKVVVYPLYIKIFLSTS</sequence>
<dbReference type="EC" id="1.14.14.150" evidence="1"/>
<accession>A0ACB7WSI3</accession>
<proteinExistence type="predicted"/>
<protein>
    <submittedName>
        <fullName evidence="1">Costunolide synthase protein</fullName>
        <ecNumber evidence="1">1.14.14.150</ecNumber>
    </submittedName>
</protein>
<evidence type="ECO:0000313" key="2">
    <source>
        <dbReference type="Proteomes" id="UP000827976"/>
    </source>
</evidence>
<evidence type="ECO:0000313" key="1">
    <source>
        <dbReference type="EMBL" id="KAH7691114.1"/>
    </source>
</evidence>
<reference evidence="2" key="1">
    <citation type="journal article" date="2022" name="Nat. Commun.">
        <title>Chromosome evolution and the genetic basis of agronomically important traits in greater yam.</title>
        <authorList>
            <person name="Bredeson J.V."/>
            <person name="Lyons J.B."/>
            <person name="Oniyinde I.O."/>
            <person name="Okereke N.R."/>
            <person name="Kolade O."/>
            <person name="Nnabue I."/>
            <person name="Nwadili C.O."/>
            <person name="Hribova E."/>
            <person name="Parker M."/>
            <person name="Nwogha J."/>
            <person name="Shu S."/>
            <person name="Carlson J."/>
            <person name="Kariba R."/>
            <person name="Muthemba S."/>
            <person name="Knop K."/>
            <person name="Barton G.J."/>
            <person name="Sherwood A.V."/>
            <person name="Lopez-Montes A."/>
            <person name="Asiedu R."/>
            <person name="Jamnadass R."/>
            <person name="Muchugi A."/>
            <person name="Goodstein D."/>
            <person name="Egesi C.N."/>
            <person name="Featherston J."/>
            <person name="Asfaw A."/>
            <person name="Simpson G.G."/>
            <person name="Dolezel J."/>
            <person name="Hendre P.S."/>
            <person name="Van Deynze A."/>
            <person name="Kumar P.L."/>
            <person name="Obidiegwu J.E."/>
            <person name="Bhattacharjee R."/>
            <person name="Rokhsar D.S."/>
        </authorList>
    </citation>
    <scope>NUCLEOTIDE SEQUENCE [LARGE SCALE GENOMIC DNA]</scope>
    <source>
        <strain evidence="2">cv. TDa95/00328</strain>
    </source>
</reference>
<name>A0ACB7WSI3_DIOAL</name>
<comment type="caution">
    <text evidence="1">The sequence shown here is derived from an EMBL/GenBank/DDBJ whole genome shotgun (WGS) entry which is preliminary data.</text>
</comment>
<organism evidence="1 2">
    <name type="scientific">Dioscorea alata</name>
    <name type="common">Purple yam</name>
    <dbReference type="NCBI Taxonomy" id="55571"/>
    <lineage>
        <taxon>Eukaryota</taxon>
        <taxon>Viridiplantae</taxon>
        <taxon>Streptophyta</taxon>
        <taxon>Embryophyta</taxon>
        <taxon>Tracheophyta</taxon>
        <taxon>Spermatophyta</taxon>
        <taxon>Magnoliopsida</taxon>
        <taxon>Liliopsida</taxon>
        <taxon>Dioscoreales</taxon>
        <taxon>Dioscoreaceae</taxon>
        <taxon>Dioscorea</taxon>
    </lineage>
</organism>
<gene>
    <name evidence="1" type="ORF">IHE45_02G094900</name>
</gene>